<dbReference type="InterPro" id="IPR000904">
    <property type="entry name" value="Sec7_dom"/>
</dbReference>
<dbReference type="Pfam" id="PF18248">
    <property type="entry name" value="RalF_SCD"/>
    <property type="match status" value="1"/>
</dbReference>
<evidence type="ECO:0000313" key="2">
    <source>
        <dbReference type="EMBL" id="KTD59344.1"/>
    </source>
</evidence>
<accession>A0A0W0YR63</accession>
<dbReference type="SMART" id="SM00222">
    <property type="entry name" value="Sec7"/>
    <property type="match status" value="1"/>
</dbReference>
<sequence length="389" mass="44948">MPNQEIEKAQNEIIASFNSNPKEGIQQIKNICGIHNIASAEQIADFFHRQQHKLDLNAVSDYLSKPDKENQEVLQKFTSQINFRGQSFTEGFRVFLNTVKLPSEAQKIDRLVQSFGETYHQQNYKGHIADKDAAYILAYQVLILNTSLHNPKLRPKDRLPLESLKICLHGLNNGKNFEDTFLKKIYEEIKHKPFEFNLVKTAPGYQLTSSTLTNDPVLKKLDLLFQLPNSNIQEIFPEIDDTIKVTLDKPKVWLKAFTGYEGTIKFATKTGKELVNMQIYKPSFVSKWLFGEQPKVIIQPVYQDEHSKETIDLAAKIAVHFKSPVNSFKATYDYELSDLINAYDQQHKELTRKSFIPQFEKHIFFQRASFKEDIAEKELMKSNVLNNQS</sequence>
<proteinExistence type="predicted"/>
<dbReference type="PROSITE" id="PS50190">
    <property type="entry name" value="SEC7"/>
    <property type="match status" value="1"/>
</dbReference>
<dbReference type="InterPro" id="IPR023394">
    <property type="entry name" value="Sec7_C_sf"/>
</dbReference>
<organism evidence="2 3">
    <name type="scientific">Legionella santicrucis</name>
    <dbReference type="NCBI Taxonomy" id="45074"/>
    <lineage>
        <taxon>Bacteria</taxon>
        <taxon>Pseudomonadati</taxon>
        <taxon>Pseudomonadota</taxon>
        <taxon>Gammaproteobacteria</taxon>
        <taxon>Legionellales</taxon>
        <taxon>Legionellaceae</taxon>
        <taxon>Legionella</taxon>
    </lineage>
</organism>
<dbReference type="Gene3D" id="1.10.220.20">
    <property type="match status" value="1"/>
</dbReference>
<gene>
    <name evidence="2" type="primary">ralF</name>
    <name evidence="2" type="ORF">Lsan_2248</name>
</gene>
<dbReference type="Gene3D" id="1.10.1000.11">
    <property type="entry name" value="Arf Nucleotide-binding Site Opener,domain 2"/>
    <property type="match status" value="1"/>
</dbReference>
<name>A0A0W0YR63_9GAMM</name>
<comment type="caution">
    <text evidence="2">The sequence shown here is derived from an EMBL/GenBank/DDBJ whole genome shotgun (WGS) entry which is preliminary data.</text>
</comment>
<dbReference type="SUPFAM" id="SSF118104">
    <property type="entry name" value="RalF, C-terminal domain"/>
    <property type="match status" value="1"/>
</dbReference>
<feature type="domain" description="SEC7" evidence="1">
    <location>
        <begin position="3"/>
        <end position="192"/>
    </location>
</feature>
<dbReference type="NCBIfam" id="NF038045">
    <property type="entry name" value="GEF_RalF"/>
    <property type="match status" value="1"/>
</dbReference>
<dbReference type="InterPro" id="IPR035999">
    <property type="entry name" value="Sec7_dom_sf"/>
</dbReference>
<dbReference type="Proteomes" id="UP000054703">
    <property type="component" value="Unassembled WGS sequence"/>
</dbReference>
<dbReference type="OrthoDB" id="7161002at2"/>
<dbReference type="PANTHER" id="PTHR10663">
    <property type="entry name" value="GUANYL-NUCLEOTIDE EXCHANGE FACTOR"/>
    <property type="match status" value="1"/>
</dbReference>
<dbReference type="Gene3D" id="3.30.310.140">
    <property type="entry name" value="sec7 domains"/>
    <property type="match status" value="1"/>
</dbReference>
<keyword evidence="3" id="KW-1185">Reference proteome</keyword>
<dbReference type="STRING" id="45074.Lsan_2248"/>
<dbReference type="EMBL" id="LNYU01000054">
    <property type="protein sequence ID" value="KTD59344.1"/>
    <property type="molecule type" value="Genomic_DNA"/>
</dbReference>
<dbReference type="GO" id="GO:0005085">
    <property type="term" value="F:guanyl-nucleotide exchange factor activity"/>
    <property type="evidence" value="ECO:0007669"/>
    <property type="project" value="InterPro"/>
</dbReference>
<dbReference type="SUPFAM" id="SSF48425">
    <property type="entry name" value="Sec7 domain"/>
    <property type="match status" value="1"/>
</dbReference>
<dbReference type="PATRIC" id="fig|45074.5.peg.2406"/>
<evidence type="ECO:0000313" key="3">
    <source>
        <dbReference type="Proteomes" id="UP000054703"/>
    </source>
</evidence>
<evidence type="ECO:0000259" key="1">
    <source>
        <dbReference type="PROSITE" id="PS50190"/>
    </source>
</evidence>
<dbReference type="AlphaFoldDB" id="A0A0W0YR63"/>
<dbReference type="GO" id="GO:0032012">
    <property type="term" value="P:regulation of ARF protein signal transduction"/>
    <property type="evidence" value="ECO:0007669"/>
    <property type="project" value="InterPro"/>
</dbReference>
<dbReference type="RefSeq" id="WP_058514496.1">
    <property type="nucleotide sequence ID" value="NZ_CAAAIH010000027.1"/>
</dbReference>
<protein>
    <submittedName>
        <fullName evidence="2">RalF protein, translocated into host cells by the Dot/Icm system</fullName>
    </submittedName>
</protein>
<dbReference type="CDD" id="cd00171">
    <property type="entry name" value="Sec7"/>
    <property type="match status" value="1"/>
</dbReference>
<dbReference type="Pfam" id="PF01369">
    <property type="entry name" value="Sec7"/>
    <property type="match status" value="1"/>
</dbReference>
<reference evidence="2 3" key="1">
    <citation type="submission" date="2015-11" db="EMBL/GenBank/DDBJ databases">
        <title>Genomic analysis of 38 Legionella species identifies large and diverse effector repertoires.</title>
        <authorList>
            <person name="Burstein D."/>
            <person name="Amaro F."/>
            <person name="Zusman T."/>
            <person name="Lifshitz Z."/>
            <person name="Cohen O."/>
            <person name="Gilbert J.A."/>
            <person name="Pupko T."/>
            <person name="Shuman H.A."/>
            <person name="Segal G."/>
        </authorList>
    </citation>
    <scope>NUCLEOTIDE SEQUENCE [LARGE SCALE GENOMIC DNA]</scope>
    <source>
        <strain evidence="2 3">SC-63-C7</strain>
    </source>
</reference>
<dbReference type="InterPro" id="IPR040917">
    <property type="entry name" value="RalF_SCD"/>
</dbReference>
<dbReference type="InterPro" id="IPR038075">
    <property type="entry name" value="RalF_C_sf"/>
</dbReference>